<accession>A0A067C3Q8</accession>
<dbReference type="KEGG" id="spar:SPRG_22302"/>
<evidence type="ECO:0000313" key="2">
    <source>
        <dbReference type="EMBL" id="KDO21452.1"/>
    </source>
</evidence>
<dbReference type="RefSeq" id="XP_012207843.1">
    <property type="nucleotide sequence ID" value="XM_012352453.1"/>
</dbReference>
<proteinExistence type="predicted"/>
<dbReference type="GeneID" id="24142685"/>
<evidence type="ECO:0000313" key="3">
    <source>
        <dbReference type="Proteomes" id="UP000030745"/>
    </source>
</evidence>
<gene>
    <name evidence="2" type="ORF">SPRG_22302</name>
</gene>
<keyword evidence="1" id="KW-1133">Transmembrane helix</keyword>
<name>A0A067C3Q8_SAPPC</name>
<feature type="transmembrane region" description="Helical" evidence="1">
    <location>
        <begin position="317"/>
        <end position="341"/>
    </location>
</feature>
<protein>
    <submittedName>
        <fullName evidence="2">Uncharacterized protein</fullName>
    </submittedName>
</protein>
<feature type="transmembrane region" description="Helical" evidence="1">
    <location>
        <begin position="362"/>
        <end position="387"/>
    </location>
</feature>
<feature type="non-terminal residue" evidence="2">
    <location>
        <position position="388"/>
    </location>
</feature>
<dbReference type="EMBL" id="KK583287">
    <property type="protein sequence ID" value="KDO21452.1"/>
    <property type="molecule type" value="Genomic_DNA"/>
</dbReference>
<reference evidence="2 3" key="1">
    <citation type="journal article" date="2013" name="PLoS Genet.">
        <title>Distinctive expansion of potential virulence genes in the genome of the oomycete fish pathogen Saprolegnia parasitica.</title>
        <authorList>
            <person name="Jiang R.H."/>
            <person name="de Bruijn I."/>
            <person name="Haas B.J."/>
            <person name="Belmonte R."/>
            <person name="Lobach L."/>
            <person name="Christie J."/>
            <person name="van den Ackerveken G."/>
            <person name="Bottin A."/>
            <person name="Bulone V."/>
            <person name="Diaz-Moreno S.M."/>
            <person name="Dumas B."/>
            <person name="Fan L."/>
            <person name="Gaulin E."/>
            <person name="Govers F."/>
            <person name="Grenville-Briggs L.J."/>
            <person name="Horner N.R."/>
            <person name="Levin J.Z."/>
            <person name="Mammella M."/>
            <person name="Meijer H.J."/>
            <person name="Morris P."/>
            <person name="Nusbaum C."/>
            <person name="Oome S."/>
            <person name="Phillips A.J."/>
            <person name="van Rooyen D."/>
            <person name="Rzeszutek E."/>
            <person name="Saraiva M."/>
            <person name="Secombes C.J."/>
            <person name="Seidl M.F."/>
            <person name="Snel B."/>
            <person name="Stassen J.H."/>
            <person name="Sykes S."/>
            <person name="Tripathy S."/>
            <person name="van den Berg H."/>
            <person name="Vega-Arreguin J.C."/>
            <person name="Wawra S."/>
            <person name="Young S.K."/>
            <person name="Zeng Q."/>
            <person name="Dieguez-Uribeondo J."/>
            <person name="Russ C."/>
            <person name="Tyler B.M."/>
            <person name="van West P."/>
        </authorList>
    </citation>
    <scope>NUCLEOTIDE SEQUENCE [LARGE SCALE GENOMIC DNA]</scope>
    <source>
        <strain evidence="2 3">CBS 223.65</strain>
    </source>
</reference>
<dbReference type="VEuPathDB" id="FungiDB:SPRG_22302"/>
<organism evidence="2 3">
    <name type="scientific">Saprolegnia parasitica (strain CBS 223.65)</name>
    <dbReference type="NCBI Taxonomy" id="695850"/>
    <lineage>
        <taxon>Eukaryota</taxon>
        <taxon>Sar</taxon>
        <taxon>Stramenopiles</taxon>
        <taxon>Oomycota</taxon>
        <taxon>Saprolegniomycetes</taxon>
        <taxon>Saprolegniales</taxon>
        <taxon>Saprolegniaceae</taxon>
        <taxon>Saprolegnia</taxon>
    </lineage>
</organism>
<feature type="transmembrane region" description="Helical" evidence="1">
    <location>
        <begin position="147"/>
        <end position="170"/>
    </location>
</feature>
<evidence type="ECO:0000256" key="1">
    <source>
        <dbReference type="SAM" id="Phobius"/>
    </source>
</evidence>
<dbReference type="AlphaFoldDB" id="A0A067C3Q8"/>
<feature type="transmembrane region" description="Helical" evidence="1">
    <location>
        <begin position="111"/>
        <end position="132"/>
    </location>
</feature>
<feature type="transmembrane region" description="Helical" evidence="1">
    <location>
        <begin position="274"/>
        <end position="297"/>
    </location>
</feature>
<keyword evidence="1" id="KW-0812">Transmembrane</keyword>
<keyword evidence="3" id="KW-1185">Reference proteome</keyword>
<dbReference type="Proteomes" id="UP000030745">
    <property type="component" value="Unassembled WGS sequence"/>
</dbReference>
<sequence>MASPASVEQDVMAVDIGSIDISTATGIKTTATTSRLPLAMDPRRVPDFSRRSLRRRSGEASAHVTRRISAIARQAGSLGRSAFTLRRISMVSSMDLKIDALTSRDVATTYVLFHLSLALGMVLSLTTVQFWLNTSHSPSAAGGGEGLWFLISIGHYASYVFISVVCGVFARRIYTLPVRQPVQETMAYIASTYGVITLGEFLVEASLSVRAGHVWSMCHDSGDVEPVSLVVRNVLNALQATVFYVVLTKVCSCFRVSEATHHATRVTHIGPSAAMFLVYIGLRVYLGVANGIILDYVPTTNAITTLRLWYAEEATVTPPLSVVTATLVVTACDVGFSLWAWAEIVAVRRSFRETFVRNLSKLLTAFNFFMYYNARMILVLIASGHFVA</sequence>
<keyword evidence="1" id="KW-0472">Membrane</keyword>